<evidence type="ECO:0000313" key="3">
    <source>
        <dbReference type="Proteomes" id="UP001157910"/>
    </source>
</evidence>
<sequence length="119" mass="12612">MPRRVGARRSYYLQTGPLRQIAVTRKPAGDRISRFGHLPHVPSGSAARENGGRGLTDGAGMAAHSETHYAAFAVKEEAEDNGTAATAGAGLSANRQVTVKRVTGQFNGKAKDLRRVKNG</sequence>
<dbReference type="EMBL" id="FXUI01000002">
    <property type="protein sequence ID" value="SMP57780.1"/>
    <property type="molecule type" value="Genomic_DNA"/>
</dbReference>
<protein>
    <submittedName>
        <fullName evidence="2">Uncharacterized protein</fullName>
    </submittedName>
</protein>
<dbReference type="Proteomes" id="UP001157910">
    <property type="component" value="Unassembled WGS sequence"/>
</dbReference>
<gene>
    <name evidence="2" type="ORF">SAMN06296065_102341</name>
</gene>
<organism evidence="2 3">
    <name type="scientific">Novosphingobium panipatense</name>
    <dbReference type="NCBI Taxonomy" id="428991"/>
    <lineage>
        <taxon>Bacteria</taxon>
        <taxon>Pseudomonadati</taxon>
        <taxon>Pseudomonadota</taxon>
        <taxon>Alphaproteobacteria</taxon>
        <taxon>Sphingomonadales</taxon>
        <taxon>Sphingomonadaceae</taxon>
        <taxon>Novosphingobium</taxon>
    </lineage>
</organism>
<accession>A0ABY1Q453</accession>
<evidence type="ECO:0000256" key="1">
    <source>
        <dbReference type="SAM" id="MobiDB-lite"/>
    </source>
</evidence>
<keyword evidence="3" id="KW-1185">Reference proteome</keyword>
<comment type="caution">
    <text evidence="2">The sequence shown here is derived from an EMBL/GenBank/DDBJ whole genome shotgun (WGS) entry which is preliminary data.</text>
</comment>
<proteinExistence type="predicted"/>
<reference evidence="2 3" key="1">
    <citation type="submission" date="2017-05" db="EMBL/GenBank/DDBJ databases">
        <authorList>
            <person name="Varghese N."/>
            <person name="Submissions S."/>
        </authorList>
    </citation>
    <scope>NUCLEOTIDE SEQUENCE [LARGE SCALE GENOMIC DNA]</scope>
    <source>
        <strain evidence="2 3">SM16</strain>
    </source>
</reference>
<name>A0ABY1Q453_9SPHN</name>
<evidence type="ECO:0000313" key="2">
    <source>
        <dbReference type="EMBL" id="SMP57780.1"/>
    </source>
</evidence>
<feature type="region of interest" description="Disordered" evidence="1">
    <location>
        <begin position="34"/>
        <end position="60"/>
    </location>
</feature>